<reference evidence="1" key="1">
    <citation type="submission" date="2022-10" db="EMBL/GenBank/DDBJ databases">
        <authorList>
            <person name="Hyden B.L."/>
            <person name="Feng K."/>
            <person name="Yates T."/>
            <person name="Jawdy S."/>
            <person name="Smart L.B."/>
            <person name="Muchero W."/>
        </authorList>
    </citation>
    <scope>NUCLEOTIDE SEQUENCE</scope>
    <source>
        <tissue evidence="1">Shoot tip</tissue>
    </source>
</reference>
<evidence type="ECO:0000313" key="1">
    <source>
        <dbReference type="EMBL" id="KAJ6312245.1"/>
    </source>
</evidence>
<protein>
    <submittedName>
        <fullName evidence="1">Uncharacterized protein</fullName>
    </submittedName>
</protein>
<organism evidence="1 2">
    <name type="scientific">Salix suchowensis</name>
    <dbReference type="NCBI Taxonomy" id="1278906"/>
    <lineage>
        <taxon>Eukaryota</taxon>
        <taxon>Viridiplantae</taxon>
        <taxon>Streptophyta</taxon>
        <taxon>Embryophyta</taxon>
        <taxon>Tracheophyta</taxon>
        <taxon>Spermatophyta</taxon>
        <taxon>Magnoliopsida</taxon>
        <taxon>eudicotyledons</taxon>
        <taxon>Gunneridae</taxon>
        <taxon>Pentapetalae</taxon>
        <taxon>rosids</taxon>
        <taxon>fabids</taxon>
        <taxon>Malpighiales</taxon>
        <taxon>Salicaceae</taxon>
        <taxon>Saliceae</taxon>
        <taxon>Salix</taxon>
    </lineage>
</organism>
<proteinExistence type="predicted"/>
<dbReference type="Proteomes" id="UP001141253">
    <property type="component" value="Chromosome 10"/>
</dbReference>
<evidence type="ECO:0000313" key="2">
    <source>
        <dbReference type="Proteomes" id="UP001141253"/>
    </source>
</evidence>
<accession>A0ABQ8ZW91</accession>
<name>A0ABQ8ZW91_9ROSI</name>
<reference evidence="1" key="2">
    <citation type="journal article" date="2023" name="Int. J. Mol. Sci.">
        <title>De Novo Assembly and Annotation of 11 Diverse Shrub Willow (Salix) Genomes Reveals Novel Gene Organization in Sex-Linked Regions.</title>
        <authorList>
            <person name="Hyden B."/>
            <person name="Feng K."/>
            <person name="Yates T.B."/>
            <person name="Jawdy S."/>
            <person name="Cereghino C."/>
            <person name="Smart L.B."/>
            <person name="Muchero W."/>
        </authorList>
    </citation>
    <scope>NUCLEOTIDE SEQUENCE</scope>
    <source>
        <tissue evidence="1">Shoot tip</tissue>
    </source>
</reference>
<gene>
    <name evidence="1" type="ORF">OIU77_013896</name>
</gene>
<keyword evidence="2" id="KW-1185">Reference proteome</keyword>
<dbReference type="EMBL" id="JAPFFI010000024">
    <property type="protein sequence ID" value="KAJ6312245.1"/>
    <property type="molecule type" value="Genomic_DNA"/>
</dbReference>
<sequence>MGFLYCLSCFASAHLQFAYALLILFSLSTFLPYSWQEKAIQVQNNMLVKQIKEKEKKDKAVAQPAPIWDDQQNQGPHASSFLLSQPAGLPLPCLNIGGCYQEEADPEVRRNELDHALEPTYSFHLGGYGA</sequence>
<comment type="caution">
    <text evidence="1">The sequence shown here is derived from an EMBL/GenBank/DDBJ whole genome shotgun (WGS) entry which is preliminary data.</text>
</comment>